<dbReference type="InterPro" id="IPR011256">
    <property type="entry name" value="Reg_factor_effector_dom_sf"/>
</dbReference>
<evidence type="ECO:0000313" key="6">
    <source>
        <dbReference type="EMBL" id="MCU6688065.1"/>
    </source>
</evidence>
<evidence type="ECO:0000256" key="4">
    <source>
        <dbReference type="ARBA" id="ARBA00023163"/>
    </source>
</evidence>
<dbReference type="Gene3D" id="1.10.1660.10">
    <property type="match status" value="1"/>
</dbReference>
<evidence type="ECO:0000259" key="5">
    <source>
        <dbReference type="PROSITE" id="PS50937"/>
    </source>
</evidence>
<accession>A0ABT2RRM5</accession>
<dbReference type="RefSeq" id="WP_158371942.1">
    <property type="nucleotide sequence ID" value="NZ_JAOQJU010000034.1"/>
</dbReference>
<keyword evidence="7" id="KW-1185">Reference proteome</keyword>
<evidence type="ECO:0000256" key="3">
    <source>
        <dbReference type="ARBA" id="ARBA00023125"/>
    </source>
</evidence>
<evidence type="ECO:0000256" key="1">
    <source>
        <dbReference type="ARBA" id="ARBA00022491"/>
    </source>
</evidence>
<reference evidence="6 7" key="1">
    <citation type="journal article" date="2021" name="ISME Commun">
        <title>Automated analysis of genomic sequences facilitates high-throughput and comprehensive description of bacteria.</title>
        <authorList>
            <person name="Hitch T.C.A."/>
        </authorList>
    </citation>
    <scope>NUCLEOTIDE SEQUENCE [LARGE SCALE GENOMIC DNA]</scope>
    <source>
        <strain evidence="6 7">Sanger_03</strain>
    </source>
</reference>
<dbReference type="SUPFAM" id="SSF46955">
    <property type="entry name" value="Putative DNA-binding domain"/>
    <property type="match status" value="1"/>
</dbReference>
<feature type="domain" description="HTH merR-type" evidence="5">
    <location>
        <begin position="4"/>
        <end position="72"/>
    </location>
</feature>
<dbReference type="PROSITE" id="PS50937">
    <property type="entry name" value="HTH_MERR_2"/>
    <property type="match status" value="1"/>
</dbReference>
<dbReference type="PANTHER" id="PTHR30204">
    <property type="entry name" value="REDOX-CYCLING DRUG-SENSING TRANSCRIPTIONAL ACTIVATOR SOXR"/>
    <property type="match status" value="1"/>
</dbReference>
<sequence length="264" mass="30849">MKHYYRIGEISSLYNISSDSLRYYEELGILKPKRGENNYRMYHIHDIWRLNVIRDLRELGFSMERIREYLNNRSLAGTEALLQEELTVIEEKMQSLDALKTNIEDRLETLRDTRKQPLGIIEKKEIPERHCYTIHSGYKLDTEMDILIKQLLNKNPDKLYIIGNNRIGSVIPLESAIAGHFRHYTDVFIIDKDGDETIPGGAYLTVSYQGDCAQNADYIPRMLNYAREQGLSPEGPFLELLWADIHQSEKEQEHITELQIRCGE</sequence>
<dbReference type="InterPro" id="IPR000551">
    <property type="entry name" value="MerR-type_HTH_dom"/>
</dbReference>
<proteinExistence type="predicted"/>
<keyword evidence="2" id="KW-0805">Transcription regulation</keyword>
<evidence type="ECO:0000256" key="2">
    <source>
        <dbReference type="ARBA" id="ARBA00023015"/>
    </source>
</evidence>
<dbReference type="PANTHER" id="PTHR30204:SF69">
    <property type="entry name" value="MERR-FAMILY TRANSCRIPTIONAL REGULATOR"/>
    <property type="match status" value="1"/>
</dbReference>
<dbReference type="Gene3D" id="3.20.80.10">
    <property type="entry name" value="Regulatory factor, effector binding domain"/>
    <property type="match status" value="1"/>
</dbReference>
<organism evidence="6 7">
    <name type="scientific">Dorea acetigenes</name>
    <dbReference type="NCBI Taxonomy" id="2981787"/>
    <lineage>
        <taxon>Bacteria</taxon>
        <taxon>Bacillati</taxon>
        <taxon>Bacillota</taxon>
        <taxon>Clostridia</taxon>
        <taxon>Lachnospirales</taxon>
        <taxon>Lachnospiraceae</taxon>
        <taxon>Dorea</taxon>
    </lineage>
</organism>
<comment type="caution">
    <text evidence="6">The sequence shown here is derived from an EMBL/GenBank/DDBJ whole genome shotgun (WGS) entry which is preliminary data.</text>
</comment>
<keyword evidence="3" id="KW-0238">DNA-binding</keyword>
<keyword evidence="4" id="KW-0804">Transcription</keyword>
<dbReference type="Proteomes" id="UP001652431">
    <property type="component" value="Unassembled WGS sequence"/>
</dbReference>
<protein>
    <submittedName>
        <fullName evidence="6">MerR family transcriptional regulator</fullName>
    </submittedName>
</protein>
<keyword evidence="1" id="KW-0678">Repressor</keyword>
<dbReference type="SUPFAM" id="SSF55136">
    <property type="entry name" value="Probable bacterial effector-binding domain"/>
    <property type="match status" value="1"/>
</dbReference>
<dbReference type="EMBL" id="JAOQJU010000034">
    <property type="protein sequence ID" value="MCU6688065.1"/>
    <property type="molecule type" value="Genomic_DNA"/>
</dbReference>
<dbReference type="CDD" id="cd00592">
    <property type="entry name" value="HTH_MerR-like"/>
    <property type="match status" value="1"/>
</dbReference>
<dbReference type="SMART" id="SM00422">
    <property type="entry name" value="HTH_MERR"/>
    <property type="match status" value="1"/>
</dbReference>
<dbReference type="InterPro" id="IPR047057">
    <property type="entry name" value="MerR_fam"/>
</dbReference>
<dbReference type="Pfam" id="PF13411">
    <property type="entry name" value="MerR_1"/>
    <property type="match status" value="1"/>
</dbReference>
<name>A0ABT2RRM5_9FIRM</name>
<dbReference type="InterPro" id="IPR009061">
    <property type="entry name" value="DNA-bd_dom_put_sf"/>
</dbReference>
<gene>
    <name evidence="6" type="ORF">OCV99_16320</name>
</gene>
<evidence type="ECO:0000313" key="7">
    <source>
        <dbReference type="Proteomes" id="UP001652431"/>
    </source>
</evidence>